<name>A0ABS5U6T3_9BACT</name>
<dbReference type="PROSITE" id="PS51257">
    <property type="entry name" value="PROKAR_LIPOPROTEIN"/>
    <property type="match status" value="1"/>
</dbReference>
<dbReference type="InterPro" id="IPR036909">
    <property type="entry name" value="Cyt_c-like_dom_sf"/>
</dbReference>
<keyword evidence="1" id="KW-0732">Signal</keyword>
<dbReference type="Proteomes" id="UP000784128">
    <property type="component" value="Unassembled WGS sequence"/>
</dbReference>
<protein>
    <submittedName>
        <fullName evidence="2">Cytochrome C</fullName>
    </submittedName>
</protein>
<organism evidence="2 3">
    <name type="scientific">Pelotalea chapellei</name>
    <dbReference type="NCBI Taxonomy" id="44671"/>
    <lineage>
        <taxon>Bacteria</taxon>
        <taxon>Pseudomonadati</taxon>
        <taxon>Thermodesulfobacteriota</taxon>
        <taxon>Desulfuromonadia</taxon>
        <taxon>Geobacterales</taxon>
        <taxon>Geobacteraceae</taxon>
        <taxon>Pelotalea</taxon>
    </lineage>
</organism>
<comment type="caution">
    <text evidence="2">The sequence shown here is derived from an EMBL/GenBank/DDBJ whole genome shotgun (WGS) entry which is preliminary data.</text>
</comment>
<keyword evidence="3" id="KW-1185">Reference proteome</keyword>
<evidence type="ECO:0000313" key="2">
    <source>
        <dbReference type="EMBL" id="MBT1071377.1"/>
    </source>
</evidence>
<proteinExistence type="predicted"/>
<accession>A0ABS5U6T3</accession>
<feature type="signal peptide" evidence="1">
    <location>
        <begin position="1"/>
        <end position="23"/>
    </location>
</feature>
<evidence type="ECO:0000313" key="3">
    <source>
        <dbReference type="Proteomes" id="UP000784128"/>
    </source>
</evidence>
<evidence type="ECO:0000256" key="1">
    <source>
        <dbReference type="SAM" id="SignalP"/>
    </source>
</evidence>
<sequence length="102" mass="11159">MKYQHTATCVAALLITTSACWSADSGSNLGNVRGGDFKEARGIISKKCTTCHSATRIDAALAAKKDMVKIQQAMETKGLKLNTKEREVLGIYWKQNPLKQSK</sequence>
<dbReference type="EMBL" id="JAHDYS010000004">
    <property type="protein sequence ID" value="MBT1071377.1"/>
    <property type="molecule type" value="Genomic_DNA"/>
</dbReference>
<dbReference type="RefSeq" id="WP_214297082.1">
    <property type="nucleotide sequence ID" value="NZ_JAHDYS010000004.1"/>
</dbReference>
<feature type="chain" id="PRO_5045684067" evidence="1">
    <location>
        <begin position="24"/>
        <end position="102"/>
    </location>
</feature>
<dbReference type="Gene3D" id="1.10.760.10">
    <property type="entry name" value="Cytochrome c-like domain"/>
    <property type="match status" value="1"/>
</dbReference>
<gene>
    <name evidence="2" type="ORF">KJB30_06265</name>
</gene>
<reference evidence="2 3" key="1">
    <citation type="submission" date="2021-05" db="EMBL/GenBank/DDBJ databases">
        <title>The draft genome of Geobacter chapellei DSM 13688.</title>
        <authorList>
            <person name="Xu Z."/>
            <person name="Masuda Y."/>
            <person name="Itoh H."/>
            <person name="Senoo K."/>
        </authorList>
    </citation>
    <scope>NUCLEOTIDE SEQUENCE [LARGE SCALE GENOMIC DNA]</scope>
    <source>
        <strain evidence="2 3">DSM 13688</strain>
    </source>
</reference>